<keyword evidence="2" id="KW-1185">Reference proteome</keyword>
<reference evidence="1 2" key="1">
    <citation type="submission" date="2015-08" db="EMBL/GenBank/DDBJ databases">
        <title>Next Generation Sequencing and Analysis of the Genome of Puccinia sorghi L Schw, the Causal Agent of Maize Common Rust.</title>
        <authorList>
            <person name="Rochi L."/>
            <person name="Burguener G."/>
            <person name="Darino M."/>
            <person name="Turjanski A."/>
            <person name="Kreff E."/>
            <person name="Dieguez M.J."/>
            <person name="Sacco F."/>
        </authorList>
    </citation>
    <scope>NUCLEOTIDE SEQUENCE [LARGE SCALE GENOMIC DNA]</scope>
    <source>
        <strain evidence="1 2">RO10H11247</strain>
    </source>
</reference>
<dbReference type="AlphaFoldDB" id="A0A0L6UFQ3"/>
<comment type="caution">
    <text evidence="1">The sequence shown here is derived from an EMBL/GenBank/DDBJ whole genome shotgun (WGS) entry which is preliminary data.</text>
</comment>
<dbReference type="EMBL" id="LAVV01011791">
    <property type="protein sequence ID" value="KNZ47363.1"/>
    <property type="molecule type" value="Genomic_DNA"/>
</dbReference>
<proteinExistence type="predicted"/>
<dbReference type="Proteomes" id="UP000037035">
    <property type="component" value="Unassembled WGS sequence"/>
</dbReference>
<evidence type="ECO:0000313" key="1">
    <source>
        <dbReference type="EMBL" id="KNZ47363.1"/>
    </source>
</evidence>
<accession>A0A0L6UFQ3</accession>
<protein>
    <submittedName>
        <fullName evidence="1">Uncharacterized protein</fullName>
    </submittedName>
</protein>
<sequence>MIESKRKLREVIESRTEGDRMLSRLRCPPSFHRISQNELALVNVSAIMPSEGMSWTVISLFFFRSLFFLDFKVFSSISNSIDDRVMFFCFLLFHETGKFIQKQIDLLLEIQVFELLAQVALVSCSIPLLREVVLGQRNLLPMVDTRSVIETRKDRNSRSQMGLTMIDIQTSQKFPDPFKSIPSRVSGACAVKLGKHFNSSNLLKLQLLAYCQHGKICMSWCPCNRSTTRNPEVPHC</sequence>
<evidence type="ECO:0000313" key="2">
    <source>
        <dbReference type="Proteomes" id="UP000037035"/>
    </source>
</evidence>
<gene>
    <name evidence="1" type="ORF">VP01_6465g1</name>
</gene>
<organism evidence="1 2">
    <name type="scientific">Puccinia sorghi</name>
    <dbReference type="NCBI Taxonomy" id="27349"/>
    <lineage>
        <taxon>Eukaryota</taxon>
        <taxon>Fungi</taxon>
        <taxon>Dikarya</taxon>
        <taxon>Basidiomycota</taxon>
        <taxon>Pucciniomycotina</taxon>
        <taxon>Pucciniomycetes</taxon>
        <taxon>Pucciniales</taxon>
        <taxon>Pucciniaceae</taxon>
        <taxon>Puccinia</taxon>
    </lineage>
</organism>
<name>A0A0L6UFQ3_9BASI</name>
<dbReference type="VEuPathDB" id="FungiDB:VP01_6465g1"/>